<name>A0ABZ0S5J8_9GAMM</name>
<evidence type="ECO:0000256" key="2">
    <source>
        <dbReference type="SAM" id="Phobius"/>
    </source>
</evidence>
<sequence>MSILESALVINLPVILAGVLIGLGLLGLLLPLRPARLLAGMGLLHAGLIFLLLELAARYGGAGWFGGDIGLSGAGLAARLHGLALAVLVMGLLFAAMLAAVLIALDQRAGTLQTQALDDLARREWLVWLGRDLSGEDPSAVDISGRDVSRSDGPRREAGPAARRKGVAGMRS</sequence>
<evidence type="ECO:0000256" key="1">
    <source>
        <dbReference type="SAM" id="MobiDB-lite"/>
    </source>
</evidence>
<accession>A0ABZ0S5J8</accession>
<keyword evidence="2" id="KW-1133">Transmembrane helix</keyword>
<dbReference type="Gene3D" id="1.10.287.3510">
    <property type="match status" value="1"/>
</dbReference>
<protein>
    <recommendedName>
        <fullName evidence="5">NADH-quinone oxidoreductase subunit K</fullName>
    </recommendedName>
</protein>
<keyword evidence="2" id="KW-0472">Membrane</keyword>
<dbReference type="RefSeq" id="WP_328986829.1">
    <property type="nucleotide sequence ID" value="NZ_CP121472.1"/>
</dbReference>
<feature type="transmembrane region" description="Helical" evidence="2">
    <location>
        <begin position="6"/>
        <end position="30"/>
    </location>
</feature>
<proteinExistence type="predicted"/>
<gene>
    <name evidence="3" type="ORF">Thiowin_01236</name>
</gene>
<organism evidence="3 4">
    <name type="scientific">Thiorhodovibrio winogradskyi</name>
    <dbReference type="NCBI Taxonomy" id="77007"/>
    <lineage>
        <taxon>Bacteria</taxon>
        <taxon>Pseudomonadati</taxon>
        <taxon>Pseudomonadota</taxon>
        <taxon>Gammaproteobacteria</taxon>
        <taxon>Chromatiales</taxon>
        <taxon>Chromatiaceae</taxon>
        <taxon>Thiorhodovibrio</taxon>
    </lineage>
</organism>
<reference evidence="3 4" key="1">
    <citation type="journal article" date="2023" name="Microorganisms">
        <title>Thiorhodovibrio frisius and Trv. litoralis spp. nov., Two Novel Members from a Clade of Fastidious Purple Sulfur Bacteria That Exhibit Unique Red-Shifted Light-Harvesting Capabilities.</title>
        <authorList>
            <person name="Methner A."/>
            <person name="Kuzyk S.B."/>
            <person name="Petersen J."/>
            <person name="Bauer S."/>
            <person name="Brinkmann H."/>
            <person name="Sichau K."/>
            <person name="Wanner G."/>
            <person name="Wolf J."/>
            <person name="Neumann-Schaal M."/>
            <person name="Henke P."/>
            <person name="Tank M."/>
            <person name="Sproer C."/>
            <person name="Bunk B."/>
            <person name="Overmann J."/>
        </authorList>
    </citation>
    <scope>NUCLEOTIDE SEQUENCE [LARGE SCALE GENOMIC DNA]</scope>
    <source>
        <strain evidence="3 4">DSM 6702</strain>
    </source>
</reference>
<evidence type="ECO:0000313" key="4">
    <source>
        <dbReference type="Proteomes" id="UP001432180"/>
    </source>
</evidence>
<keyword evidence="2" id="KW-0812">Transmembrane</keyword>
<evidence type="ECO:0008006" key="5">
    <source>
        <dbReference type="Google" id="ProtNLM"/>
    </source>
</evidence>
<feature type="compositionally biased region" description="Basic and acidic residues" evidence="1">
    <location>
        <begin position="144"/>
        <end position="158"/>
    </location>
</feature>
<feature type="transmembrane region" description="Helical" evidence="2">
    <location>
        <begin position="80"/>
        <end position="105"/>
    </location>
</feature>
<dbReference type="Proteomes" id="UP001432180">
    <property type="component" value="Chromosome"/>
</dbReference>
<feature type="region of interest" description="Disordered" evidence="1">
    <location>
        <begin position="134"/>
        <end position="172"/>
    </location>
</feature>
<evidence type="ECO:0000313" key="3">
    <source>
        <dbReference type="EMBL" id="WPL16283.1"/>
    </source>
</evidence>
<keyword evidence="4" id="KW-1185">Reference proteome</keyword>
<dbReference type="EMBL" id="CP121472">
    <property type="protein sequence ID" value="WPL16283.1"/>
    <property type="molecule type" value="Genomic_DNA"/>
</dbReference>
<feature type="transmembrane region" description="Helical" evidence="2">
    <location>
        <begin position="37"/>
        <end position="60"/>
    </location>
</feature>